<dbReference type="EMBL" id="JAJFAZ020000006">
    <property type="protein sequence ID" value="KAI5324305.1"/>
    <property type="molecule type" value="Genomic_DNA"/>
</dbReference>
<dbReference type="Gene3D" id="1.25.40.10">
    <property type="entry name" value="Tetratricopeptide repeat domain"/>
    <property type="match status" value="1"/>
</dbReference>
<dbReference type="SUPFAM" id="SSF48452">
    <property type="entry name" value="TPR-like"/>
    <property type="match status" value="1"/>
</dbReference>
<dbReference type="AlphaFoldDB" id="A0AAD4VFU1"/>
<evidence type="ECO:0000313" key="2">
    <source>
        <dbReference type="Proteomes" id="UP001054821"/>
    </source>
</evidence>
<reference evidence="1 2" key="1">
    <citation type="journal article" date="2022" name="G3 (Bethesda)">
        <title>Whole-genome sequence and methylome profiling of the almond [Prunus dulcis (Mill.) D.A. Webb] cultivar 'Nonpareil'.</title>
        <authorList>
            <person name="D'Amico-Willman K.M."/>
            <person name="Ouma W.Z."/>
            <person name="Meulia T."/>
            <person name="Sideli G.M."/>
            <person name="Gradziel T.M."/>
            <person name="Fresnedo-Ramirez J."/>
        </authorList>
    </citation>
    <scope>NUCLEOTIDE SEQUENCE [LARGE SCALE GENOMIC DNA]</scope>
    <source>
        <strain evidence="1">Clone GOH B32 T37-40</strain>
    </source>
</reference>
<dbReference type="InterPro" id="IPR011990">
    <property type="entry name" value="TPR-like_helical_dom_sf"/>
</dbReference>
<proteinExistence type="predicted"/>
<name>A0AAD4VFU1_PRUDU</name>
<gene>
    <name evidence="1" type="ORF">L3X38_033378</name>
</gene>
<accession>A0AAD4VFU1</accession>
<organism evidence="1 2">
    <name type="scientific">Prunus dulcis</name>
    <name type="common">Almond</name>
    <name type="synonym">Amygdalus dulcis</name>
    <dbReference type="NCBI Taxonomy" id="3755"/>
    <lineage>
        <taxon>Eukaryota</taxon>
        <taxon>Viridiplantae</taxon>
        <taxon>Streptophyta</taxon>
        <taxon>Embryophyta</taxon>
        <taxon>Tracheophyta</taxon>
        <taxon>Spermatophyta</taxon>
        <taxon>Magnoliopsida</taxon>
        <taxon>eudicotyledons</taxon>
        <taxon>Gunneridae</taxon>
        <taxon>Pentapetalae</taxon>
        <taxon>rosids</taxon>
        <taxon>fabids</taxon>
        <taxon>Rosales</taxon>
        <taxon>Rosaceae</taxon>
        <taxon>Amygdaloideae</taxon>
        <taxon>Amygdaleae</taxon>
        <taxon>Prunus</taxon>
    </lineage>
</organism>
<evidence type="ECO:0000313" key="1">
    <source>
        <dbReference type="EMBL" id="KAI5324305.1"/>
    </source>
</evidence>
<comment type="caution">
    <text evidence="1">The sequence shown here is derived from an EMBL/GenBank/DDBJ whole genome shotgun (WGS) entry which is preliminary data.</text>
</comment>
<sequence>MYDFIELSDWQSFVISRLITEWQEIHEVQKERQSKCKFYHRTGRKGYLGVAEDLHEKNVLEKGEEVDRALLWKYACEDKIGKIVDEESTDSVTIEEKDRLIEEQLTQDHNDVEGLRSLMEVRIKAHKLTEAIQVLDRLIELEPEEYECQLLKANVHSYMGLSWSFDVSVSQSAEKLENVVKRVEEAMEGCKKQENKSDVRDFKLLIAQIRVMDSNYSEALKLYQELVRE</sequence>
<dbReference type="Proteomes" id="UP001054821">
    <property type="component" value="Chromosome 6"/>
</dbReference>
<keyword evidence="2" id="KW-1185">Reference proteome</keyword>
<protein>
    <submittedName>
        <fullName evidence="1">Uncharacterized protein</fullName>
    </submittedName>
</protein>